<sequence>MKLLLSNITIGKWRIPVPVFLWFLLTALAAIAEIARGEINNYKIYTGVFEHTIKQLNLYSEYPAEYFDTNHYGPLFSIVIAPFAWMPAAIGCFLWCIVNAVILLYAIRQLSLTPKQRNLILLIALVEMMTAIHNVQFNVMLTGWMLLSFVLVEEENDFWAAFFIVMGLLTKIYGVAGIAFFCFSKHKVKFVLSFAFWLVVLVCLPMVISSPAFVIQSYQDWYQSLVEKNEQNTSTIAPKLAQDISVMGMISRSFSINEMNNLFVLAPAALLHALPFLRFKQYKHVAFRITFLCMALVSVVIFSSSAESPTFVIAVTGIATWYVIQDGMKPALKNALVFFVLLLTCLSATDLFPAYVRNHYIRPYSLKALPCFVVWCVMAWQMLFKDFGRRNEAV</sequence>
<feature type="transmembrane region" description="Helical" evidence="8">
    <location>
        <begin position="259"/>
        <end position="278"/>
    </location>
</feature>
<comment type="subcellular location">
    <subcellularLocation>
        <location evidence="1">Cell membrane</location>
        <topology evidence="1">Multi-pass membrane protein</topology>
    </subcellularLocation>
</comment>
<evidence type="ECO:0000256" key="5">
    <source>
        <dbReference type="ARBA" id="ARBA00022989"/>
    </source>
</evidence>
<proteinExistence type="inferred from homology"/>
<evidence type="ECO:0000256" key="4">
    <source>
        <dbReference type="ARBA" id="ARBA00022692"/>
    </source>
</evidence>
<gene>
    <name evidence="9" type="ORF">GWC95_01265</name>
</gene>
<reference evidence="9 10" key="1">
    <citation type="submission" date="2020-01" db="EMBL/GenBank/DDBJ databases">
        <title>Genome analysis.</title>
        <authorList>
            <person name="Wu S."/>
            <person name="Wang G."/>
        </authorList>
    </citation>
    <scope>NUCLEOTIDE SEQUENCE [LARGE SCALE GENOMIC DNA]</scope>
    <source>
        <strain evidence="9 10">SYL130</strain>
    </source>
</reference>
<evidence type="ECO:0000256" key="8">
    <source>
        <dbReference type="SAM" id="Phobius"/>
    </source>
</evidence>
<feature type="transmembrane region" description="Helical" evidence="8">
    <location>
        <begin position="190"/>
        <end position="215"/>
    </location>
</feature>
<feature type="transmembrane region" description="Helical" evidence="8">
    <location>
        <begin position="308"/>
        <end position="324"/>
    </location>
</feature>
<organism evidence="9 10">
    <name type="scientific">Sediminibacterium roseum</name>
    <dbReference type="NCBI Taxonomy" id="1978412"/>
    <lineage>
        <taxon>Bacteria</taxon>
        <taxon>Pseudomonadati</taxon>
        <taxon>Bacteroidota</taxon>
        <taxon>Chitinophagia</taxon>
        <taxon>Chitinophagales</taxon>
        <taxon>Chitinophagaceae</taxon>
        <taxon>Sediminibacterium</taxon>
    </lineage>
</organism>
<dbReference type="Proteomes" id="UP000753802">
    <property type="component" value="Unassembled WGS sequence"/>
</dbReference>
<evidence type="ECO:0000256" key="7">
    <source>
        <dbReference type="ARBA" id="ARBA00024033"/>
    </source>
</evidence>
<comment type="similarity">
    <text evidence="7">Belongs to the glycosyltransferase 87 family.</text>
</comment>
<dbReference type="Pfam" id="PF09594">
    <property type="entry name" value="GT87"/>
    <property type="match status" value="1"/>
</dbReference>
<feature type="transmembrane region" description="Helical" evidence="8">
    <location>
        <begin position="361"/>
        <end position="380"/>
    </location>
</feature>
<feature type="transmembrane region" description="Helical" evidence="8">
    <location>
        <begin position="84"/>
        <end position="107"/>
    </location>
</feature>
<keyword evidence="4 8" id="KW-0812">Transmembrane</keyword>
<evidence type="ECO:0000313" key="10">
    <source>
        <dbReference type="Proteomes" id="UP000753802"/>
    </source>
</evidence>
<evidence type="ECO:0000256" key="2">
    <source>
        <dbReference type="ARBA" id="ARBA00022475"/>
    </source>
</evidence>
<keyword evidence="2" id="KW-1003">Cell membrane</keyword>
<evidence type="ECO:0000256" key="3">
    <source>
        <dbReference type="ARBA" id="ARBA00022679"/>
    </source>
</evidence>
<comment type="caution">
    <text evidence="9">The sequence shown here is derived from an EMBL/GenBank/DDBJ whole genome shotgun (WGS) entry which is preliminary data.</text>
</comment>
<evidence type="ECO:0000313" key="9">
    <source>
        <dbReference type="EMBL" id="NCI48532.1"/>
    </source>
</evidence>
<dbReference type="InterPro" id="IPR018584">
    <property type="entry name" value="GT87"/>
</dbReference>
<keyword evidence="5 8" id="KW-1133">Transmembrane helix</keyword>
<feature type="transmembrane region" description="Helical" evidence="8">
    <location>
        <begin position="158"/>
        <end position="183"/>
    </location>
</feature>
<evidence type="ECO:0000256" key="6">
    <source>
        <dbReference type="ARBA" id="ARBA00023136"/>
    </source>
</evidence>
<evidence type="ECO:0000256" key="1">
    <source>
        <dbReference type="ARBA" id="ARBA00004651"/>
    </source>
</evidence>
<name>A0ABW9ZPW7_9BACT</name>
<feature type="transmembrane region" description="Helical" evidence="8">
    <location>
        <begin position="336"/>
        <end position="355"/>
    </location>
</feature>
<feature type="transmembrane region" description="Helical" evidence="8">
    <location>
        <begin position="119"/>
        <end position="152"/>
    </location>
</feature>
<keyword evidence="10" id="KW-1185">Reference proteome</keyword>
<dbReference type="RefSeq" id="WP_161816854.1">
    <property type="nucleotide sequence ID" value="NZ_JAACJS010000002.1"/>
</dbReference>
<dbReference type="EMBL" id="JAACJS010000002">
    <property type="protein sequence ID" value="NCI48532.1"/>
    <property type="molecule type" value="Genomic_DNA"/>
</dbReference>
<accession>A0ABW9ZPW7</accession>
<keyword evidence="6 8" id="KW-0472">Membrane</keyword>
<keyword evidence="3" id="KW-0808">Transferase</keyword>
<protein>
    <submittedName>
        <fullName evidence="9">DUF2029 domain-containing protein</fullName>
    </submittedName>
</protein>